<dbReference type="InterPro" id="IPR025252">
    <property type="entry name" value="DUF4200"/>
</dbReference>
<dbReference type="Pfam" id="PF13863">
    <property type="entry name" value="DUF4200"/>
    <property type="match status" value="1"/>
</dbReference>
<feature type="coiled-coil region" evidence="2">
    <location>
        <begin position="80"/>
        <end position="138"/>
    </location>
</feature>
<dbReference type="EMBL" id="GDID01000173">
    <property type="protein sequence ID" value="JAP96433.1"/>
    <property type="molecule type" value="Transcribed_RNA"/>
</dbReference>
<evidence type="ECO:0000256" key="1">
    <source>
        <dbReference type="ARBA" id="ARBA00023054"/>
    </source>
</evidence>
<evidence type="ECO:0000256" key="2">
    <source>
        <dbReference type="SAM" id="Coils"/>
    </source>
</evidence>
<organism evidence="4">
    <name type="scientific">Trepomonas sp. PC1</name>
    <dbReference type="NCBI Taxonomy" id="1076344"/>
    <lineage>
        <taxon>Eukaryota</taxon>
        <taxon>Metamonada</taxon>
        <taxon>Diplomonadida</taxon>
        <taxon>Hexamitidae</taxon>
        <taxon>Hexamitinae</taxon>
        <taxon>Trepomonas</taxon>
    </lineage>
</organism>
<sequence length="360" mass="42030">TKQSQLQDFLAQNNVHLPQADQDALNQMIKSKKQQPKQQDITTSQLVNEGTNVKFAADIQVSKMLQQQLQKAAPEYDADAIVLKKKNKELQEAQDELNERRRIFQAELSQIVQRETDINKQKDELDVAKNRFKKFVAENQSKRDEALKKMEQEYGGEQELREDELKYRNIVLGMQIRQRLLKRELTDLHKYQSFLEQVCKISDEFTTPDQIRQRFDNLNTTKLQLETKLNVLQSQIKDQKLAEDNYLMEQEKIQLQIQKDTADVLKSLDENEKNQTGVAVQQTSIQQAAQKQAVNYSEILLGINNLFQRVQVISKRDIKFKQYDYKNNEEAIAAKIKIISEVISDLQGYQAEVLGKKRRE</sequence>
<evidence type="ECO:0000313" key="4">
    <source>
        <dbReference type="EMBL" id="JAP96433.1"/>
    </source>
</evidence>
<feature type="coiled-coil region" evidence="2">
    <location>
        <begin position="215"/>
        <end position="242"/>
    </location>
</feature>
<dbReference type="PANTHER" id="PTHR21683:SF2">
    <property type="entry name" value="COILED-COIL DOMAIN-CONTAINING PROTEIN 42 LIKE-2-LIKE"/>
    <property type="match status" value="1"/>
</dbReference>
<dbReference type="PANTHER" id="PTHR21683">
    <property type="entry name" value="COILED-COIL DOMAIN-CONTAINING PROTEIN 42 LIKE-2-LIKE-RELATED"/>
    <property type="match status" value="1"/>
</dbReference>
<dbReference type="InterPro" id="IPR051147">
    <property type="entry name" value="CFAP_domain-containing"/>
</dbReference>
<dbReference type="AlphaFoldDB" id="A0A146KIF1"/>
<protein>
    <recommendedName>
        <fullName evidence="3">DUF4200 domain-containing protein</fullName>
    </recommendedName>
</protein>
<feature type="non-terminal residue" evidence="4">
    <location>
        <position position="360"/>
    </location>
</feature>
<feature type="domain" description="DUF4200" evidence="3">
    <location>
        <begin position="85"/>
        <end position="200"/>
    </location>
</feature>
<name>A0A146KIF1_9EUKA</name>
<evidence type="ECO:0000259" key="3">
    <source>
        <dbReference type="Pfam" id="PF13863"/>
    </source>
</evidence>
<feature type="non-terminal residue" evidence="4">
    <location>
        <position position="1"/>
    </location>
</feature>
<reference evidence="4" key="1">
    <citation type="submission" date="2015-07" db="EMBL/GenBank/DDBJ databases">
        <title>Adaptation to a free-living lifestyle via gene acquisitions in the diplomonad Trepomonas sp. PC1.</title>
        <authorList>
            <person name="Xu F."/>
            <person name="Jerlstrom-Hultqvist J."/>
            <person name="Kolisko M."/>
            <person name="Simpson A.G.B."/>
            <person name="Roger A.J."/>
            <person name="Svard S.G."/>
            <person name="Andersson J.O."/>
        </authorList>
    </citation>
    <scope>NUCLEOTIDE SEQUENCE</scope>
    <source>
        <strain evidence="4">PC1</strain>
    </source>
</reference>
<gene>
    <name evidence="4" type="ORF">TPC1_10241</name>
</gene>
<dbReference type="GO" id="GO:0005856">
    <property type="term" value="C:cytoskeleton"/>
    <property type="evidence" value="ECO:0007669"/>
    <property type="project" value="UniProtKB-ARBA"/>
</dbReference>
<proteinExistence type="predicted"/>
<keyword evidence="1 2" id="KW-0175">Coiled coil</keyword>
<accession>A0A146KIF1</accession>